<comment type="similarity">
    <text evidence="5">Belongs to the zinc-containing alcohol dehydrogenase family.</text>
</comment>
<reference evidence="8" key="2">
    <citation type="submission" date="2021-09" db="EMBL/GenBank/DDBJ databases">
        <authorList>
            <person name="Gilroy R."/>
        </authorList>
    </citation>
    <scope>NUCLEOTIDE SEQUENCE</scope>
    <source>
        <strain evidence="8">ChiGjej5B5-7349</strain>
    </source>
</reference>
<feature type="region of interest" description="Disordered" evidence="6">
    <location>
        <begin position="1"/>
        <end position="23"/>
    </location>
</feature>
<dbReference type="InterPro" id="IPR002328">
    <property type="entry name" value="ADH_Zn_CS"/>
</dbReference>
<evidence type="ECO:0000313" key="8">
    <source>
        <dbReference type="EMBL" id="HJG79144.1"/>
    </source>
</evidence>
<keyword evidence="2 5" id="KW-0479">Metal-binding</keyword>
<dbReference type="SMART" id="SM00829">
    <property type="entry name" value="PKS_ER"/>
    <property type="match status" value="1"/>
</dbReference>
<dbReference type="EMBL" id="DYUK01000040">
    <property type="protein sequence ID" value="HJG79144.1"/>
    <property type="molecule type" value="Genomic_DNA"/>
</dbReference>
<accession>A0A921MBG0</accession>
<dbReference type="GO" id="GO:0016491">
    <property type="term" value="F:oxidoreductase activity"/>
    <property type="evidence" value="ECO:0007669"/>
    <property type="project" value="UniProtKB-KW"/>
</dbReference>
<dbReference type="Gene3D" id="3.40.50.720">
    <property type="entry name" value="NAD(P)-binding Rossmann-like Domain"/>
    <property type="match status" value="1"/>
</dbReference>
<dbReference type="PANTHER" id="PTHR43401:SF4">
    <property type="entry name" value="D-ARABINOSE 1-DEHYDROGENASE (NADP(+))"/>
    <property type="match status" value="1"/>
</dbReference>
<comment type="caution">
    <text evidence="8">The sequence shown here is derived from an EMBL/GenBank/DDBJ whole genome shotgun (WGS) entry which is preliminary data.</text>
</comment>
<gene>
    <name evidence="8" type="ORF">K8V08_01895</name>
</gene>
<feature type="domain" description="Enoyl reductase (ER)" evidence="7">
    <location>
        <begin position="8"/>
        <end position="349"/>
    </location>
</feature>
<comment type="cofactor">
    <cofactor evidence="1 5">
        <name>Zn(2+)</name>
        <dbReference type="ChEBI" id="CHEBI:29105"/>
    </cofactor>
</comment>
<keyword evidence="3 5" id="KW-0862">Zinc</keyword>
<protein>
    <submittedName>
        <fullName evidence="8">Alcohol dehydrogenase</fullName>
    </submittedName>
</protein>
<evidence type="ECO:0000256" key="4">
    <source>
        <dbReference type="ARBA" id="ARBA00023002"/>
    </source>
</evidence>
<evidence type="ECO:0000259" key="7">
    <source>
        <dbReference type="SMART" id="SM00829"/>
    </source>
</evidence>
<dbReference type="PROSITE" id="PS00059">
    <property type="entry name" value="ADH_ZINC"/>
    <property type="match status" value="1"/>
</dbReference>
<evidence type="ECO:0000256" key="6">
    <source>
        <dbReference type="SAM" id="MobiDB-lite"/>
    </source>
</evidence>
<evidence type="ECO:0000256" key="5">
    <source>
        <dbReference type="RuleBase" id="RU361277"/>
    </source>
</evidence>
<dbReference type="SUPFAM" id="SSF50129">
    <property type="entry name" value="GroES-like"/>
    <property type="match status" value="1"/>
</dbReference>
<evidence type="ECO:0000256" key="3">
    <source>
        <dbReference type="ARBA" id="ARBA00022833"/>
    </source>
</evidence>
<name>A0A921MBG0_9MICO</name>
<dbReference type="SUPFAM" id="SSF51735">
    <property type="entry name" value="NAD(P)-binding Rossmann-fold domains"/>
    <property type="match status" value="1"/>
</dbReference>
<dbReference type="Pfam" id="PF08240">
    <property type="entry name" value="ADH_N"/>
    <property type="match status" value="1"/>
</dbReference>
<sequence>MRIFAATGPNAPLEEQDVESPTPTGRQVLLRVTHSGVCHTDTHSHAGGYDLGGGSWLSIADRGLQYPAVFGHEIVGEVIAVGPDAQGVSPGDSRIVFPWIGCGECSRCLSGATNLCATSRAIGVFTWGGFATEVLVPDSDILVDHEDLDPSWAATLACSGLTSYASVNRVLPLTDDETVAIIGTGGVGLAAIALLSRMTGARIVAVDVSDANLENASRLGADVTVNSRTLGDTGLAEHLGGPVQAVVDFVNTGDTFAFAMAAIAKGGTIVPVGLFGGSTSISTALLPLKAVTIASNYVGSLSELKELVRMAQTQDLPRVPITEKPLSLQSTVDSLAALNSGTATGRTVLTA</sequence>
<organism evidence="8 9">
    <name type="scientific">Brevibacterium senegalense</name>
    <dbReference type="NCBI Taxonomy" id="1033736"/>
    <lineage>
        <taxon>Bacteria</taxon>
        <taxon>Bacillati</taxon>
        <taxon>Actinomycetota</taxon>
        <taxon>Actinomycetes</taxon>
        <taxon>Micrococcales</taxon>
        <taxon>Brevibacteriaceae</taxon>
        <taxon>Brevibacterium</taxon>
    </lineage>
</organism>
<evidence type="ECO:0000256" key="2">
    <source>
        <dbReference type="ARBA" id="ARBA00022723"/>
    </source>
</evidence>
<dbReference type="Gene3D" id="3.90.180.10">
    <property type="entry name" value="Medium-chain alcohol dehydrogenases, catalytic domain"/>
    <property type="match status" value="1"/>
</dbReference>
<dbReference type="InterPro" id="IPR013149">
    <property type="entry name" value="ADH-like_C"/>
</dbReference>
<keyword evidence="4" id="KW-0560">Oxidoreductase</keyword>
<dbReference type="GO" id="GO:0008270">
    <property type="term" value="F:zinc ion binding"/>
    <property type="evidence" value="ECO:0007669"/>
    <property type="project" value="InterPro"/>
</dbReference>
<dbReference type="AlphaFoldDB" id="A0A921MBG0"/>
<evidence type="ECO:0000313" key="9">
    <source>
        <dbReference type="Proteomes" id="UP000784435"/>
    </source>
</evidence>
<dbReference type="Proteomes" id="UP000784435">
    <property type="component" value="Unassembled WGS sequence"/>
</dbReference>
<dbReference type="Pfam" id="PF00107">
    <property type="entry name" value="ADH_zinc_N"/>
    <property type="match status" value="1"/>
</dbReference>
<dbReference type="InterPro" id="IPR020843">
    <property type="entry name" value="ER"/>
</dbReference>
<dbReference type="InterPro" id="IPR011032">
    <property type="entry name" value="GroES-like_sf"/>
</dbReference>
<evidence type="ECO:0000256" key="1">
    <source>
        <dbReference type="ARBA" id="ARBA00001947"/>
    </source>
</evidence>
<reference evidence="8" key="1">
    <citation type="journal article" date="2021" name="PeerJ">
        <title>Extensive microbial diversity within the chicken gut microbiome revealed by metagenomics and culture.</title>
        <authorList>
            <person name="Gilroy R."/>
            <person name="Ravi A."/>
            <person name="Getino M."/>
            <person name="Pursley I."/>
            <person name="Horton D.L."/>
            <person name="Alikhan N.F."/>
            <person name="Baker D."/>
            <person name="Gharbi K."/>
            <person name="Hall N."/>
            <person name="Watson M."/>
            <person name="Adriaenssens E.M."/>
            <person name="Foster-Nyarko E."/>
            <person name="Jarju S."/>
            <person name="Secka A."/>
            <person name="Antonio M."/>
            <person name="Oren A."/>
            <person name="Chaudhuri R.R."/>
            <person name="La Ragione R."/>
            <person name="Hildebrand F."/>
            <person name="Pallen M.J."/>
        </authorList>
    </citation>
    <scope>NUCLEOTIDE SEQUENCE</scope>
    <source>
        <strain evidence="8">ChiGjej5B5-7349</strain>
    </source>
</reference>
<dbReference type="PANTHER" id="PTHR43401">
    <property type="entry name" value="L-THREONINE 3-DEHYDROGENASE"/>
    <property type="match status" value="1"/>
</dbReference>
<proteinExistence type="inferred from homology"/>
<dbReference type="InterPro" id="IPR050129">
    <property type="entry name" value="Zn_alcohol_dh"/>
</dbReference>
<dbReference type="CDD" id="cd08240">
    <property type="entry name" value="6_hydroxyhexanoate_dh_like"/>
    <property type="match status" value="1"/>
</dbReference>
<dbReference type="InterPro" id="IPR013154">
    <property type="entry name" value="ADH-like_N"/>
</dbReference>
<dbReference type="InterPro" id="IPR036291">
    <property type="entry name" value="NAD(P)-bd_dom_sf"/>
</dbReference>